<dbReference type="EMBL" id="JAYWIO010000004">
    <property type="protein sequence ID" value="KAK7268426.1"/>
    <property type="molecule type" value="Genomic_DNA"/>
</dbReference>
<feature type="compositionally biased region" description="Basic and acidic residues" evidence="1">
    <location>
        <begin position="298"/>
        <end position="320"/>
    </location>
</feature>
<feature type="region of interest" description="Disordered" evidence="1">
    <location>
        <begin position="276"/>
        <end position="330"/>
    </location>
</feature>
<gene>
    <name evidence="3" type="ORF">RIF29_21124</name>
</gene>
<evidence type="ECO:0000313" key="4">
    <source>
        <dbReference type="Proteomes" id="UP001372338"/>
    </source>
</evidence>
<sequence length="371" mass="41392">MPLLFLQKSFNLLALSLGSSLSLSVAPLPKPTFLSFSLPFGSSLSISVPFGSSLGDSSLPFDSVVRRSHSISPSVVRRSHSVPLSLPFDSSLGGSSLWFLGSALFGGSSPLPVPSFVSLGGSFLSISPLVLRWFLSLNLSVVLDSSILGCEMTSKRKRLITSPNDDDEKNLKSRIVIYFQRRSLGSMYVAPELPYVKGWNKSNIQMRLVEERRNPKGLLYLKRKEGPSMDVNLDSLKHEVTRHIMKEIYLPVLKPMDDPLMAVNFNVYLGRKSASSSFKKEKGEEEEGKEEDEEEDDSHGLHDEHEIPEEERSKDKRFVDESTTSGEVTVPDYHIPLTEDEKLVCELLCGWVMYSDNARNSVTLKKAMDKK</sequence>
<evidence type="ECO:0000256" key="1">
    <source>
        <dbReference type="SAM" id="MobiDB-lite"/>
    </source>
</evidence>
<protein>
    <submittedName>
        <fullName evidence="3">Uncharacterized protein</fullName>
    </submittedName>
</protein>
<name>A0AAN9F622_CROPI</name>
<feature type="signal peptide" evidence="2">
    <location>
        <begin position="1"/>
        <end position="18"/>
    </location>
</feature>
<dbReference type="AlphaFoldDB" id="A0AAN9F622"/>
<feature type="compositionally biased region" description="Acidic residues" evidence="1">
    <location>
        <begin position="284"/>
        <end position="297"/>
    </location>
</feature>
<proteinExistence type="predicted"/>
<feature type="chain" id="PRO_5042940024" evidence="2">
    <location>
        <begin position="19"/>
        <end position="371"/>
    </location>
</feature>
<reference evidence="3 4" key="1">
    <citation type="submission" date="2024-01" db="EMBL/GenBank/DDBJ databases">
        <title>The genomes of 5 underutilized Papilionoideae crops provide insights into root nodulation and disease resistanc.</title>
        <authorList>
            <person name="Yuan L."/>
        </authorList>
    </citation>
    <scope>NUCLEOTIDE SEQUENCE [LARGE SCALE GENOMIC DNA]</scope>
    <source>
        <strain evidence="3">ZHUSHIDOU_FW_LH</strain>
        <tissue evidence="3">Leaf</tissue>
    </source>
</reference>
<dbReference type="Proteomes" id="UP001372338">
    <property type="component" value="Unassembled WGS sequence"/>
</dbReference>
<accession>A0AAN9F622</accession>
<evidence type="ECO:0000313" key="3">
    <source>
        <dbReference type="EMBL" id="KAK7268426.1"/>
    </source>
</evidence>
<keyword evidence="2" id="KW-0732">Signal</keyword>
<comment type="caution">
    <text evidence="3">The sequence shown here is derived from an EMBL/GenBank/DDBJ whole genome shotgun (WGS) entry which is preliminary data.</text>
</comment>
<evidence type="ECO:0000256" key="2">
    <source>
        <dbReference type="SAM" id="SignalP"/>
    </source>
</evidence>
<organism evidence="3 4">
    <name type="scientific">Crotalaria pallida</name>
    <name type="common">Smooth rattlebox</name>
    <name type="synonym">Crotalaria striata</name>
    <dbReference type="NCBI Taxonomy" id="3830"/>
    <lineage>
        <taxon>Eukaryota</taxon>
        <taxon>Viridiplantae</taxon>
        <taxon>Streptophyta</taxon>
        <taxon>Embryophyta</taxon>
        <taxon>Tracheophyta</taxon>
        <taxon>Spermatophyta</taxon>
        <taxon>Magnoliopsida</taxon>
        <taxon>eudicotyledons</taxon>
        <taxon>Gunneridae</taxon>
        <taxon>Pentapetalae</taxon>
        <taxon>rosids</taxon>
        <taxon>fabids</taxon>
        <taxon>Fabales</taxon>
        <taxon>Fabaceae</taxon>
        <taxon>Papilionoideae</taxon>
        <taxon>50 kb inversion clade</taxon>
        <taxon>genistoids sensu lato</taxon>
        <taxon>core genistoids</taxon>
        <taxon>Crotalarieae</taxon>
        <taxon>Crotalaria</taxon>
    </lineage>
</organism>
<keyword evidence="4" id="KW-1185">Reference proteome</keyword>